<name>A0A167IK53_CALVF</name>
<evidence type="ECO:0000313" key="1">
    <source>
        <dbReference type="EMBL" id="KZO92727.1"/>
    </source>
</evidence>
<proteinExistence type="predicted"/>
<gene>
    <name evidence="1" type="ORF">CALVIDRAFT_567206</name>
</gene>
<sequence length="143" mass="16078">MEPLAATDASQITTDTPARFRPPAALPMTIIFLGPAYLILRSAVDSESDTHAVTWEAKLRDMKMPFFFLMVQDIRDELVRRQTSSTDSIASAGRHTSLKKMKGSHLEQLAKHVANEIERRFPTLVSMTEVSFTFARMDYADVS</sequence>
<keyword evidence="2" id="KW-1185">Reference proteome</keyword>
<dbReference type="Proteomes" id="UP000076738">
    <property type="component" value="Unassembled WGS sequence"/>
</dbReference>
<dbReference type="AlphaFoldDB" id="A0A167IK53"/>
<reference evidence="1 2" key="1">
    <citation type="journal article" date="2016" name="Mol. Biol. Evol.">
        <title>Comparative Genomics of Early-Diverging Mushroom-Forming Fungi Provides Insights into the Origins of Lignocellulose Decay Capabilities.</title>
        <authorList>
            <person name="Nagy L.G."/>
            <person name="Riley R."/>
            <person name="Tritt A."/>
            <person name="Adam C."/>
            <person name="Daum C."/>
            <person name="Floudas D."/>
            <person name="Sun H."/>
            <person name="Yadav J.S."/>
            <person name="Pangilinan J."/>
            <person name="Larsson K.H."/>
            <person name="Matsuura K."/>
            <person name="Barry K."/>
            <person name="Labutti K."/>
            <person name="Kuo R."/>
            <person name="Ohm R.A."/>
            <person name="Bhattacharya S.S."/>
            <person name="Shirouzu T."/>
            <person name="Yoshinaga Y."/>
            <person name="Martin F.M."/>
            <person name="Grigoriev I.V."/>
            <person name="Hibbett D.S."/>
        </authorList>
    </citation>
    <scope>NUCLEOTIDE SEQUENCE [LARGE SCALE GENOMIC DNA]</scope>
    <source>
        <strain evidence="1 2">TUFC12733</strain>
    </source>
</reference>
<organism evidence="1 2">
    <name type="scientific">Calocera viscosa (strain TUFC12733)</name>
    <dbReference type="NCBI Taxonomy" id="1330018"/>
    <lineage>
        <taxon>Eukaryota</taxon>
        <taxon>Fungi</taxon>
        <taxon>Dikarya</taxon>
        <taxon>Basidiomycota</taxon>
        <taxon>Agaricomycotina</taxon>
        <taxon>Dacrymycetes</taxon>
        <taxon>Dacrymycetales</taxon>
        <taxon>Dacrymycetaceae</taxon>
        <taxon>Calocera</taxon>
    </lineage>
</organism>
<evidence type="ECO:0000313" key="2">
    <source>
        <dbReference type="Proteomes" id="UP000076738"/>
    </source>
</evidence>
<dbReference type="EMBL" id="KV417308">
    <property type="protein sequence ID" value="KZO92727.1"/>
    <property type="molecule type" value="Genomic_DNA"/>
</dbReference>
<protein>
    <submittedName>
        <fullName evidence="1">Uncharacterized protein</fullName>
    </submittedName>
</protein>
<accession>A0A167IK53</accession>